<name>A0A1J0WJJ3_9RHOB</name>
<dbReference type="STRING" id="1917485.BOO69_13730"/>
<proteinExistence type="predicted"/>
<reference evidence="2 3" key="1">
    <citation type="submission" date="2016-11" db="EMBL/GenBank/DDBJ databases">
        <title>Complete genome sequence of Sulfitobacter sp. AM1-D1, a toxic bacteria associated with marine dinoflagellate Alexandrium minutum in East China Sea.</title>
        <authorList>
            <person name="Yang Q."/>
            <person name="Zhang X."/>
            <person name="Tian X."/>
        </authorList>
    </citation>
    <scope>NUCLEOTIDE SEQUENCE [LARGE SCALE GENOMIC DNA]</scope>
    <source>
        <strain evidence="2 3">AM1-D1</strain>
    </source>
</reference>
<dbReference type="KEGG" id="suam:BOO69_13730"/>
<evidence type="ECO:0008006" key="4">
    <source>
        <dbReference type="Google" id="ProtNLM"/>
    </source>
</evidence>
<evidence type="ECO:0000313" key="3">
    <source>
        <dbReference type="Proteomes" id="UP000181897"/>
    </source>
</evidence>
<keyword evidence="1" id="KW-0732">Signal</keyword>
<gene>
    <name evidence="2" type="ORF">BOO69_13730</name>
</gene>
<feature type="chain" id="PRO_5013085581" description="Lipoprotein" evidence="1">
    <location>
        <begin position="24"/>
        <end position="83"/>
    </location>
</feature>
<dbReference type="AlphaFoldDB" id="A0A1J0WJJ3"/>
<protein>
    <recommendedName>
        <fullName evidence="4">Lipoprotein</fullName>
    </recommendedName>
</protein>
<evidence type="ECO:0000313" key="2">
    <source>
        <dbReference type="EMBL" id="APE44344.1"/>
    </source>
</evidence>
<dbReference type="PROSITE" id="PS51257">
    <property type="entry name" value="PROKAR_LIPOPROTEIN"/>
    <property type="match status" value="1"/>
</dbReference>
<dbReference type="Proteomes" id="UP000181897">
    <property type="component" value="Chromosome"/>
</dbReference>
<organism evidence="2 3">
    <name type="scientific">Sulfitobacter alexandrii</name>
    <dbReference type="NCBI Taxonomy" id="1917485"/>
    <lineage>
        <taxon>Bacteria</taxon>
        <taxon>Pseudomonadati</taxon>
        <taxon>Pseudomonadota</taxon>
        <taxon>Alphaproteobacteria</taxon>
        <taxon>Rhodobacterales</taxon>
        <taxon>Roseobacteraceae</taxon>
        <taxon>Sulfitobacter</taxon>
    </lineage>
</organism>
<evidence type="ECO:0000256" key="1">
    <source>
        <dbReference type="SAM" id="SignalP"/>
    </source>
</evidence>
<sequence length="83" mass="7979">MTARLTAALIASAALLAACNDVANDGVRAGPQAVHPGTYAPARGPVAVAPVTTVGCGAAGEPDCAAAVPYTPVPGDGSRPIID</sequence>
<dbReference type="RefSeq" id="WP_071972686.1">
    <property type="nucleotide sequence ID" value="NZ_CP018076.1"/>
</dbReference>
<keyword evidence="3" id="KW-1185">Reference proteome</keyword>
<accession>A0A1J0WJJ3</accession>
<feature type="signal peptide" evidence="1">
    <location>
        <begin position="1"/>
        <end position="23"/>
    </location>
</feature>
<dbReference type="EMBL" id="CP018076">
    <property type="protein sequence ID" value="APE44344.1"/>
    <property type="molecule type" value="Genomic_DNA"/>
</dbReference>